<reference evidence="1" key="2">
    <citation type="journal article" date="2015" name="Data Brief">
        <title>Shoot transcriptome of the giant reed, Arundo donax.</title>
        <authorList>
            <person name="Barrero R.A."/>
            <person name="Guerrero F.D."/>
            <person name="Moolhuijzen P."/>
            <person name="Goolsby J.A."/>
            <person name="Tidwell J."/>
            <person name="Bellgard S.E."/>
            <person name="Bellgard M.I."/>
        </authorList>
    </citation>
    <scope>NUCLEOTIDE SEQUENCE</scope>
    <source>
        <tissue evidence="1">Shoot tissue taken approximately 20 cm above the soil surface</tissue>
    </source>
</reference>
<dbReference type="AlphaFoldDB" id="A0A0A8YNF9"/>
<dbReference type="EMBL" id="GBRH01270647">
    <property type="protein sequence ID" value="JAD27248.1"/>
    <property type="molecule type" value="Transcribed_RNA"/>
</dbReference>
<accession>A0A0A8YNF9</accession>
<organism evidence="1">
    <name type="scientific">Arundo donax</name>
    <name type="common">Giant reed</name>
    <name type="synonym">Donax arundinaceus</name>
    <dbReference type="NCBI Taxonomy" id="35708"/>
    <lineage>
        <taxon>Eukaryota</taxon>
        <taxon>Viridiplantae</taxon>
        <taxon>Streptophyta</taxon>
        <taxon>Embryophyta</taxon>
        <taxon>Tracheophyta</taxon>
        <taxon>Spermatophyta</taxon>
        <taxon>Magnoliopsida</taxon>
        <taxon>Liliopsida</taxon>
        <taxon>Poales</taxon>
        <taxon>Poaceae</taxon>
        <taxon>PACMAD clade</taxon>
        <taxon>Arundinoideae</taxon>
        <taxon>Arundineae</taxon>
        <taxon>Arundo</taxon>
    </lineage>
</organism>
<protein>
    <submittedName>
        <fullName evidence="1">Uncharacterized protein</fullName>
    </submittedName>
</protein>
<name>A0A0A8YNF9_ARUDO</name>
<proteinExistence type="predicted"/>
<reference evidence="1" key="1">
    <citation type="submission" date="2014-09" db="EMBL/GenBank/DDBJ databases">
        <authorList>
            <person name="Magalhaes I.L.F."/>
            <person name="Oliveira U."/>
            <person name="Santos F.R."/>
            <person name="Vidigal T.H.D.A."/>
            <person name="Brescovit A.D."/>
            <person name="Santos A.J."/>
        </authorList>
    </citation>
    <scope>NUCLEOTIDE SEQUENCE</scope>
    <source>
        <tissue evidence="1">Shoot tissue taken approximately 20 cm above the soil surface</tissue>
    </source>
</reference>
<evidence type="ECO:0000313" key="1">
    <source>
        <dbReference type="EMBL" id="JAD27248.1"/>
    </source>
</evidence>
<sequence>MMDKAPQDIRLISNVALLSISRQLTTADLYNQLGQGN</sequence>